<dbReference type="Proteomes" id="UP001063350">
    <property type="component" value="Chromosome"/>
</dbReference>
<dbReference type="Gene3D" id="3.40.630.10">
    <property type="entry name" value="Zn peptidases"/>
    <property type="match status" value="1"/>
</dbReference>
<feature type="domain" description="Peptidase M20 dimerisation" evidence="7">
    <location>
        <begin position="183"/>
        <end position="271"/>
    </location>
</feature>
<evidence type="ECO:0000313" key="8">
    <source>
        <dbReference type="EMBL" id="BCO10256.1"/>
    </source>
</evidence>
<dbReference type="GO" id="GO:0046872">
    <property type="term" value="F:metal ion binding"/>
    <property type="evidence" value="ECO:0007669"/>
    <property type="project" value="UniProtKB-UniRule"/>
</dbReference>
<evidence type="ECO:0000256" key="3">
    <source>
        <dbReference type="ARBA" id="ARBA00022801"/>
    </source>
</evidence>
<dbReference type="InterPro" id="IPR008007">
    <property type="entry name" value="Peptidase_M42"/>
</dbReference>
<gene>
    <name evidence="8" type="ORF">GF1_26320</name>
</gene>
<dbReference type="InterPro" id="IPR036264">
    <property type="entry name" value="Bact_exopeptidase_dim_dom"/>
</dbReference>
<evidence type="ECO:0000313" key="9">
    <source>
        <dbReference type="Proteomes" id="UP001063350"/>
    </source>
</evidence>
<dbReference type="PANTHER" id="PTHR42994:SF2">
    <property type="entry name" value="PEPTIDASE"/>
    <property type="match status" value="1"/>
</dbReference>
<dbReference type="GO" id="GO:0004177">
    <property type="term" value="F:aminopeptidase activity"/>
    <property type="evidence" value="ECO:0007669"/>
    <property type="project" value="UniProtKB-UniRule"/>
</dbReference>
<sequence length="380" mass="41180">MPASINRQRLANTFVTLCETDSPSRREGRMAALLRDIFTRLGADEIFEDDSGAVTGSECGNLFVRFRGETDQEPIFFNCHMDTVEPGTGVKVVRQGNIFRSEGKTILGSDDKSGIAALIEAVETVREHNLPVGPLELVFTTCEEIGLLGAKALNPDNIRARMGYALDSSGFGRVIIGAPAANRLRIRLRGVAAHAGLHPEMGINAIILAANALAKAPCGRIDRESTVNFGTIRGGTASNIVPEEVCIEGEVRSHAQDKLDRLTTEVEKAFYEVIGSWQDPEGYATGKPQVDISTTLDFPVMRLDRDDPVIRRISRAADIIGLKLEFRTAGGGSDANIFNGYGLQTAIVATGMTHVHSTDEQVDLEDMVELTRLVLALMRG</sequence>
<dbReference type="SUPFAM" id="SSF55031">
    <property type="entry name" value="Bacterial exopeptidase dimerisation domain"/>
    <property type="match status" value="1"/>
</dbReference>
<dbReference type="Gene3D" id="3.30.70.360">
    <property type="match status" value="1"/>
</dbReference>
<dbReference type="PANTHER" id="PTHR42994">
    <property type="entry name" value="PEPTIDASE T"/>
    <property type="match status" value="1"/>
</dbReference>
<evidence type="ECO:0000256" key="5">
    <source>
        <dbReference type="PIRNR" id="PIRNR001123"/>
    </source>
</evidence>
<dbReference type="Pfam" id="PF01546">
    <property type="entry name" value="Peptidase_M20"/>
    <property type="match status" value="1"/>
</dbReference>
<keyword evidence="3" id="KW-0378">Hydrolase</keyword>
<comment type="cofactor">
    <cofactor evidence="6">
        <name>a divalent metal cation</name>
        <dbReference type="ChEBI" id="CHEBI:60240"/>
    </cofactor>
    <text evidence="6">Binds 2 divalent metal cations per subunit.</text>
</comment>
<evidence type="ECO:0000259" key="7">
    <source>
        <dbReference type="Pfam" id="PF07687"/>
    </source>
</evidence>
<name>A0A915XLQ1_9BACT</name>
<dbReference type="SUPFAM" id="SSF53187">
    <property type="entry name" value="Zn-dependent exopeptidases"/>
    <property type="match status" value="1"/>
</dbReference>
<reference evidence="8" key="1">
    <citation type="submission" date="2020-12" db="EMBL/GenBank/DDBJ databases">
        <title>Desulfobium dissulfuricans gen. nov., sp. nov., a novel mesophilic, sulfate-reducing bacterium isolated from a deep-sea hydrothermal vent.</title>
        <authorList>
            <person name="Hashimoto Y."/>
            <person name="Tame A."/>
            <person name="Sawayama S."/>
            <person name="Miyazaki J."/>
            <person name="Takai K."/>
            <person name="Nakagawa S."/>
        </authorList>
    </citation>
    <scope>NUCLEOTIDE SEQUENCE</scope>
    <source>
        <strain evidence="8">GF1</strain>
    </source>
</reference>
<keyword evidence="4" id="KW-0862">Zinc</keyword>
<proteinExistence type="inferred from homology"/>
<dbReference type="InterPro" id="IPR002933">
    <property type="entry name" value="Peptidase_M20"/>
</dbReference>
<accession>A0A915XLQ1</accession>
<dbReference type="Pfam" id="PF07687">
    <property type="entry name" value="M20_dimer"/>
    <property type="match status" value="1"/>
</dbReference>
<dbReference type="RefSeq" id="WP_267926991.1">
    <property type="nucleotide sequence ID" value="NZ_AP024233.1"/>
</dbReference>
<dbReference type="KEGG" id="ddu:GF1_26320"/>
<keyword evidence="2 6" id="KW-0479">Metal-binding</keyword>
<organism evidence="8 9">
    <name type="scientific">Desulfolithobacter dissulfuricans</name>
    <dbReference type="NCBI Taxonomy" id="2795293"/>
    <lineage>
        <taxon>Bacteria</taxon>
        <taxon>Pseudomonadati</taxon>
        <taxon>Thermodesulfobacteriota</taxon>
        <taxon>Desulfobulbia</taxon>
        <taxon>Desulfobulbales</taxon>
        <taxon>Desulfobulbaceae</taxon>
        <taxon>Desulfolithobacter</taxon>
    </lineage>
</organism>
<evidence type="ECO:0000256" key="6">
    <source>
        <dbReference type="PIRSR" id="PIRSR001123-2"/>
    </source>
</evidence>
<evidence type="ECO:0000256" key="2">
    <source>
        <dbReference type="ARBA" id="ARBA00022723"/>
    </source>
</evidence>
<comment type="similarity">
    <text evidence="5">Belongs to the peptidase M42 family.</text>
</comment>
<dbReference type="NCBIfam" id="TIGR01883">
    <property type="entry name" value="PepT-like"/>
    <property type="match status" value="1"/>
</dbReference>
<feature type="binding site" evidence="6">
    <location>
        <position position="356"/>
    </location>
    <ligand>
        <name>Zn(2+)</name>
        <dbReference type="ChEBI" id="CHEBI:29105"/>
        <label>2</label>
    </ligand>
</feature>
<dbReference type="AlphaFoldDB" id="A0A915XLQ1"/>
<dbReference type="InterPro" id="IPR010162">
    <property type="entry name" value="PepT-like"/>
</dbReference>
<dbReference type="PIRSF" id="PIRSF001123">
    <property type="entry name" value="PepA_GA"/>
    <property type="match status" value="1"/>
</dbReference>
<dbReference type="EMBL" id="AP024233">
    <property type="protein sequence ID" value="BCO10256.1"/>
    <property type="molecule type" value="Genomic_DNA"/>
</dbReference>
<keyword evidence="9" id="KW-1185">Reference proteome</keyword>
<evidence type="ECO:0000256" key="1">
    <source>
        <dbReference type="ARBA" id="ARBA00001947"/>
    </source>
</evidence>
<evidence type="ECO:0000256" key="4">
    <source>
        <dbReference type="ARBA" id="ARBA00022833"/>
    </source>
</evidence>
<protein>
    <recommendedName>
        <fullName evidence="7">Peptidase M20 dimerisation domain-containing protein</fullName>
    </recommendedName>
</protein>
<dbReference type="InterPro" id="IPR011650">
    <property type="entry name" value="Peptidase_M20_dimer"/>
</dbReference>
<comment type="cofactor">
    <cofactor evidence="1">
        <name>Zn(2+)</name>
        <dbReference type="ChEBI" id="CHEBI:29105"/>
    </cofactor>
</comment>